<protein>
    <submittedName>
        <fullName evidence="1">Uncharacterized protein</fullName>
    </submittedName>
</protein>
<keyword evidence="2" id="KW-1185">Reference proteome</keyword>
<gene>
    <name evidence="1" type="ORF">MOP44_04495</name>
</gene>
<reference evidence="1" key="1">
    <citation type="submission" date="2021-04" db="EMBL/GenBank/DDBJ databases">
        <title>Phylogenetic analysis of Acidobacteriaceae.</title>
        <authorList>
            <person name="Qiu L."/>
            <person name="Zhang Q."/>
        </authorList>
    </citation>
    <scope>NUCLEOTIDE SEQUENCE</scope>
    <source>
        <strain evidence="1">DSM 25168</strain>
    </source>
</reference>
<evidence type="ECO:0000313" key="2">
    <source>
        <dbReference type="Proteomes" id="UP001059380"/>
    </source>
</evidence>
<dbReference type="AlphaFoldDB" id="A0A9J7BQQ3"/>
<evidence type="ECO:0000313" key="1">
    <source>
        <dbReference type="EMBL" id="UWZ85204.1"/>
    </source>
</evidence>
<dbReference type="Proteomes" id="UP001059380">
    <property type="component" value="Chromosome"/>
</dbReference>
<dbReference type="RefSeq" id="WP_260794721.1">
    <property type="nucleotide sequence ID" value="NZ_CP093313.1"/>
</dbReference>
<name>A0A9J7BQQ3_9BACT</name>
<dbReference type="KEGG" id="orp:MOP44_04495"/>
<proteinExistence type="predicted"/>
<sequence>MPDEFLTAMTPGNVDGFDIWIFEARDLVASVVPLQEPWRATVENYQLDEPAD</sequence>
<dbReference type="EMBL" id="CP093313">
    <property type="protein sequence ID" value="UWZ85204.1"/>
    <property type="molecule type" value="Genomic_DNA"/>
</dbReference>
<organism evidence="1 2">
    <name type="scientific">Occallatibacter riparius</name>
    <dbReference type="NCBI Taxonomy" id="1002689"/>
    <lineage>
        <taxon>Bacteria</taxon>
        <taxon>Pseudomonadati</taxon>
        <taxon>Acidobacteriota</taxon>
        <taxon>Terriglobia</taxon>
        <taxon>Terriglobales</taxon>
        <taxon>Acidobacteriaceae</taxon>
        <taxon>Occallatibacter</taxon>
    </lineage>
</organism>
<accession>A0A9J7BQQ3</accession>